<keyword evidence="1" id="KW-1133">Transmembrane helix</keyword>
<dbReference type="EMBL" id="GBXM01063067">
    <property type="protein sequence ID" value="JAH45510.1"/>
    <property type="molecule type" value="Transcribed_RNA"/>
</dbReference>
<proteinExistence type="predicted"/>
<reference evidence="2" key="2">
    <citation type="journal article" date="2015" name="Fish Shellfish Immunol.">
        <title>Early steps in the European eel (Anguilla anguilla)-Vibrio vulnificus interaction in the gills: Role of the RtxA13 toxin.</title>
        <authorList>
            <person name="Callol A."/>
            <person name="Pajuelo D."/>
            <person name="Ebbesson L."/>
            <person name="Teles M."/>
            <person name="MacKenzie S."/>
            <person name="Amaro C."/>
        </authorList>
    </citation>
    <scope>NUCLEOTIDE SEQUENCE</scope>
</reference>
<name>A0A0E9SXX9_ANGAN</name>
<evidence type="ECO:0000313" key="2">
    <source>
        <dbReference type="EMBL" id="JAH45510.1"/>
    </source>
</evidence>
<feature type="transmembrane region" description="Helical" evidence="1">
    <location>
        <begin position="23"/>
        <end position="43"/>
    </location>
</feature>
<accession>A0A0E9SXX9</accession>
<organism evidence="2">
    <name type="scientific">Anguilla anguilla</name>
    <name type="common">European freshwater eel</name>
    <name type="synonym">Muraena anguilla</name>
    <dbReference type="NCBI Taxonomy" id="7936"/>
    <lineage>
        <taxon>Eukaryota</taxon>
        <taxon>Metazoa</taxon>
        <taxon>Chordata</taxon>
        <taxon>Craniata</taxon>
        <taxon>Vertebrata</taxon>
        <taxon>Euteleostomi</taxon>
        <taxon>Actinopterygii</taxon>
        <taxon>Neopterygii</taxon>
        <taxon>Teleostei</taxon>
        <taxon>Anguilliformes</taxon>
        <taxon>Anguillidae</taxon>
        <taxon>Anguilla</taxon>
    </lineage>
</organism>
<dbReference type="AlphaFoldDB" id="A0A0E9SXX9"/>
<reference evidence="2" key="1">
    <citation type="submission" date="2014-11" db="EMBL/GenBank/DDBJ databases">
        <authorList>
            <person name="Amaro Gonzalez C."/>
        </authorList>
    </citation>
    <scope>NUCLEOTIDE SEQUENCE</scope>
</reference>
<keyword evidence="1" id="KW-0812">Transmembrane</keyword>
<sequence length="49" mass="5796">MVVRIPFVLSHQHIRYYFHSTSIQFHVTVSMTLIIFPGVHWTLTIQISL</sequence>
<protein>
    <submittedName>
        <fullName evidence="2">Uncharacterized protein</fullName>
    </submittedName>
</protein>
<evidence type="ECO:0000256" key="1">
    <source>
        <dbReference type="SAM" id="Phobius"/>
    </source>
</evidence>
<keyword evidence="1" id="KW-0472">Membrane</keyword>